<dbReference type="InterPro" id="IPR050491">
    <property type="entry name" value="AmpC-like"/>
</dbReference>
<dbReference type="InterPro" id="IPR001466">
    <property type="entry name" value="Beta-lactam-related"/>
</dbReference>
<dbReference type="Pfam" id="PF00144">
    <property type="entry name" value="Beta-lactamase"/>
    <property type="match status" value="1"/>
</dbReference>
<dbReference type="RefSeq" id="WP_344700001.1">
    <property type="nucleotide sequence ID" value="NZ_BAABBM010000001.1"/>
</dbReference>
<dbReference type="InterPro" id="IPR006311">
    <property type="entry name" value="TAT_signal"/>
</dbReference>
<evidence type="ECO:0000313" key="3">
    <source>
        <dbReference type="Proteomes" id="UP001500827"/>
    </source>
</evidence>
<dbReference type="Gene3D" id="3.40.710.10">
    <property type="entry name" value="DD-peptidase/beta-lactamase superfamily"/>
    <property type="match status" value="1"/>
</dbReference>
<gene>
    <name evidence="2" type="ORF">GCM10022276_24650</name>
</gene>
<evidence type="ECO:0000313" key="2">
    <source>
        <dbReference type="EMBL" id="GAA3905139.1"/>
    </source>
</evidence>
<organism evidence="2 3">
    <name type="scientific">Sphingomonas limnosediminicola</name>
    <dbReference type="NCBI Taxonomy" id="940133"/>
    <lineage>
        <taxon>Bacteria</taxon>
        <taxon>Pseudomonadati</taxon>
        <taxon>Pseudomonadota</taxon>
        <taxon>Alphaproteobacteria</taxon>
        <taxon>Sphingomonadales</taxon>
        <taxon>Sphingomonadaceae</taxon>
        <taxon>Sphingomonas</taxon>
    </lineage>
</organism>
<dbReference type="EMBL" id="BAABBM010000001">
    <property type="protein sequence ID" value="GAA3905139.1"/>
    <property type="molecule type" value="Genomic_DNA"/>
</dbReference>
<reference evidence="3" key="1">
    <citation type="journal article" date="2019" name="Int. J. Syst. Evol. Microbiol.">
        <title>The Global Catalogue of Microorganisms (GCM) 10K type strain sequencing project: providing services to taxonomists for standard genome sequencing and annotation.</title>
        <authorList>
            <consortium name="The Broad Institute Genomics Platform"/>
            <consortium name="The Broad Institute Genome Sequencing Center for Infectious Disease"/>
            <person name="Wu L."/>
            <person name="Ma J."/>
        </authorList>
    </citation>
    <scope>NUCLEOTIDE SEQUENCE [LARGE SCALE GENOMIC DNA]</scope>
    <source>
        <strain evidence="3">JCM 17543</strain>
    </source>
</reference>
<name>A0ABP7LSQ5_9SPHN</name>
<comment type="caution">
    <text evidence="2">The sequence shown here is derived from an EMBL/GenBank/DDBJ whole genome shotgun (WGS) entry which is preliminary data.</text>
</comment>
<evidence type="ECO:0000259" key="1">
    <source>
        <dbReference type="Pfam" id="PF00144"/>
    </source>
</evidence>
<accession>A0ABP7LSQ5</accession>
<dbReference type="SUPFAM" id="SSF56601">
    <property type="entry name" value="beta-lactamase/transpeptidase-like"/>
    <property type="match status" value="1"/>
</dbReference>
<dbReference type="PROSITE" id="PS51318">
    <property type="entry name" value="TAT"/>
    <property type="match status" value="1"/>
</dbReference>
<sequence>MRLSRRAFTGGAFSLALGSQLGTPAFAQARADLSAALSVVGAYAEAHRRLFTLPGLTLGLTTPDGFSTVLDFGFANPDSRSLISRDTLFQIGSISKSMTATLVHQFAAEGKLRLDGRVSDLMPAIPLPRKNSITVQHLLDHIAGLPDSAPVFVDGGLWTTYAPGAHWHYSNTGYEILGKIAEHLGGKPLDRLLAERIFTPLGMARSRGAIVGADRTLYAQGYEIADPTAVATRGAPLAPAAWVDVTFGAGSIASTADDMNRFMRSLANAAQGRGGLGLSSEQAKVFTTRAVPSDTPGMAYGNGLMHVSSGGRSYLHHTGGMVSFSSSFHLDKASGVGAFASSTISAFAEYRPRLLTRFAVDAVTNALAGKPLPSPPSLDVPLPNAATYAGTYSGPDGSFDIRAGSPLKIVTKDGEATLQPWGGDLFRTTHPGFRQFSLKIDRTAGAITGASWGPSSFVKQGTAGKIAPSNPALAKLAGRYVDDNPWFGTAIVVERGGKLWVGTETALTKIGDNLWRVGDDSWTPERLSFANYIDGRPQTLIFSGEKFLRHDI</sequence>
<dbReference type="PANTHER" id="PTHR46825">
    <property type="entry name" value="D-ALANYL-D-ALANINE-CARBOXYPEPTIDASE/ENDOPEPTIDASE AMPH"/>
    <property type="match status" value="1"/>
</dbReference>
<keyword evidence="3" id="KW-1185">Reference proteome</keyword>
<dbReference type="Proteomes" id="UP001500827">
    <property type="component" value="Unassembled WGS sequence"/>
</dbReference>
<feature type="domain" description="Beta-lactamase-related" evidence="1">
    <location>
        <begin position="54"/>
        <end position="349"/>
    </location>
</feature>
<dbReference type="PANTHER" id="PTHR46825:SF9">
    <property type="entry name" value="BETA-LACTAMASE-RELATED DOMAIN-CONTAINING PROTEIN"/>
    <property type="match status" value="1"/>
</dbReference>
<protein>
    <recommendedName>
        <fullName evidence="1">Beta-lactamase-related domain-containing protein</fullName>
    </recommendedName>
</protein>
<proteinExistence type="predicted"/>
<dbReference type="InterPro" id="IPR012338">
    <property type="entry name" value="Beta-lactam/transpept-like"/>
</dbReference>